<proteinExistence type="inferred from homology"/>
<reference evidence="5" key="1">
    <citation type="submission" date="2020-05" db="EMBL/GenBank/DDBJ databases">
        <title>Mycena genomes resolve the evolution of fungal bioluminescence.</title>
        <authorList>
            <person name="Tsai I.J."/>
        </authorList>
    </citation>
    <scope>NUCLEOTIDE SEQUENCE</scope>
    <source>
        <strain evidence="5">171206Taipei</strain>
    </source>
</reference>
<dbReference type="GO" id="GO:2000045">
    <property type="term" value="P:regulation of G1/S transition of mitotic cell cycle"/>
    <property type="evidence" value="ECO:0007669"/>
    <property type="project" value="TreeGrafter"/>
</dbReference>
<feature type="region of interest" description="Disordered" evidence="3">
    <location>
        <begin position="54"/>
        <end position="90"/>
    </location>
</feature>
<evidence type="ECO:0000259" key="4">
    <source>
        <dbReference type="Pfam" id="PF02252"/>
    </source>
</evidence>
<evidence type="ECO:0000256" key="1">
    <source>
        <dbReference type="ARBA" id="ARBA00005883"/>
    </source>
</evidence>
<dbReference type="InterPro" id="IPR009077">
    <property type="entry name" value="Proteasome_activ_PA28"/>
</dbReference>
<dbReference type="InterPro" id="IPR003186">
    <property type="entry name" value="PA28_C"/>
</dbReference>
<dbReference type="InterPro" id="IPR036252">
    <property type="entry name" value="Proteasome_activ_sf"/>
</dbReference>
<evidence type="ECO:0000256" key="3">
    <source>
        <dbReference type="SAM" id="MobiDB-lite"/>
    </source>
</evidence>
<dbReference type="RefSeq" id="XP_037222144.1">
    <property type="nucleotide sequence ID" value="XM_037361852.1"/>
</dbReference>
<comment type="similarity">
    <text evidence="1">Belongs to the PA28 family.</text>
</comment>
<dbReference type="GO" id="GO:0061136">
    <property type="term" value="P:regulation of proteasomal protein catabolic process"/>
    <property type="evidence" value="ECO:0007669"/>
    <property type="project" value="TreeGrafter"/>
</dbReference>
<dbReference type="AlphaFoldDB" id="A0A8H6SXU4"/>
<organism evidence="5 6">
    <name type="scientific">Mycena indigotica</name>
    <dbReference type="NCBI Taxonomy" id="2126181"/>
    <lineage>
        <taxon>Eukaryota</taxon>
        <taxon>Fungi</taxon>
        <taxon>Dikarya</taxon>
        <taxon>Basidiomycota</taxon>
        <taxon>Agaricomycotina</taxon>
        <taxon>Agaricomycetes</taxon>
        <taxon>Agaricomycetidae</taxon>
        <taxon>Agaricales</taxon>
        <taxon>Marasmiineae</taxon>
        <taxon>Mycenaceae</taxon>
        <taxon>Mycena</taxon>
    </lineage>
</organism>
<protein>
    <submittedName>
        <fullName evidence="5">PA28-beta domain-containing protein</fullName>
    </submittedName>
</protein>
<name>A0A8H6SXU4_9AGAR</name>
<evidence type="ECO:0000313" key="6">
    <source>
        <dbReference type="Proteomes" id="UP000636479"/>
    </source>
</evidence>
<feature type="domain" description="Proteasome activator PA28 C-terminal" evidence="4">
    <location>
        <begin position="173"/>
        <end position="261"/>
    </location>
</feature>
<keyword evidence="6" id="KW-1185">Reference proteome</keyword>
<dbReference type="GO" id="GO:0008537">
    <property type="term" value="C:proteasome activator complex"/>
    <property type="evidence" value="ECO:0007669"/>
    <property type="project" value="InterPro"/>
</dbReference>
<keyword evidence="2" id="KW-0647">Proteasome</keyword>
<evidence type="ECO:0000313" key="5">
    <source>
        <dbReference type="EMBL" id="KAF7307125.1"/>
    </source>
</evidence>
<dbReference type="PANTHER" id="PTHR10660">
    <property type="entry name" value="PROTEASOME REGULATOR PA28"/>
    <property type="match status" value="1"/>
</dbReference>
<dbReference type="GO" id="GO:0005654">
    <property type="term" value="C:nucleoplasm"/>
    <property type="evidence" value="ECO:0007669"/>
    <property type="project" value="TreeGrafter"/>
</dbReference>
<dbReference type="EMBL" id="JACAZF010000004">
    <property type="protein sequence ID" value="KAF7307125.1"/>
    <property type="molecule type" value="Genomic_DNA"/>
</dbReference>
<dbReference type="SUPFAM" id="SSF47216">
    <property type="entry name" value="Proteasome activator"/>
    <property type="match status" value="2"/>
</dbReference>
<dbReference type="Pfam" id="PF02252">
    <property type="entry name" value="PA28_C"/>
    <property type="match status" value="2"/>
</dbReference>
<dbReference type="Proteomes" id="UP000636479">
    <property type="component" value="Unassembled WGS sequence"/>
</dbReference>
<accession>A0A8H6SXU4</accession>
<feature type="domain" description="Proteasome activator PA28 C-terminal" evidence="4">
    <location>
        <begin position="96"/>
        <end position="138"/>
    </location>
</feature>
<sequence>MDATLAARLEDFHKKATAAGEEVVFKDFPAKIYCGYQTSHKISPYHPNHAYTFTDTTVYPPPQAESTGSKKRKLDDSMSATSDASDTQSARYPQLVRANTHLPQLHTILKRECEELIVLTDKIKLWISLTMPNFPMGDFTHAVSAVTISEFKFRKVRSGTPLDLIHPLTHATEVVGELARSQDSAINLRDSARNDYLARAKICSKLIKYPHVEDYALALKEHDDTQFYLTRQHLSDLRNLYAVLTDLIHKNIAKIKSPKGNGGFGLY</sequence>
<dbReference type="GeneID" id="59344368"/>
<dbReference type="GO" id="GO:0005737">
    <property type="term" value="C:cytoplasm"/>
    <property type="evidence" value="ECO:0007669"/>
    <property type="project" value="TreeGrafter"/>
</dbReference>
<evidence type="ECO:0000256" key="2">
    <source>
        <dbReference type="ARBA" id="ARBA00022942"/>
    </source>
</evidence>
<dbReference type="OrthoDB" id="6591885at2759"/>
<dbReference type="InterPro" id="IPR036997">
    <property type="entry name" value="PA28_C_sf"/>
</dbReference>
<dbReference type="GO" id="GO:0061133">
    <property type="term" value="F:endopeptidase activator activity"/>
    <property type="evidence" value="ECO:0007669"/>
    <property type="project" value="TreeGrafter"/>
</dbReference>
<dbReference type="PANTHER" id="PTHR10660:SF2">
    <property type="entry name" value="LD45860P"/>
    <property type="match status" value="1"/>
</dbReference>
<gene>
    <name evidence="5" type="ORF">MIND_00505900</name>
</gene>
<feature type="compositionally biased region" description="Low complexity" evidence="3">
    <location>
        <begin position="77"/>
        <end position="90"/>
    </location>
</feature>
<comment type="caution">
    <text evidence="5">The sequence shown here is derived from an EMBL/GenBank/DDBJ whole genome shotgun (WGS) entry which is preliminary data.</text>
</comment>
<dbReference type="Gene3D" id="1.20.120.180">
    <property type="entry name" value="Proteasome activator pa28, C-terminal domain"/>
    <property type="match status" value="1"/>
</dbReference>